<dbReference type="Proteomes" id="UP000799753">
    <property type="component" value="Unassembled WGS sequence"/>
</dbReference>
<proteinExistence type="predicted"/>
<keyword evidence="1" id="KW-1133">Transmembrane helix</keyword>
<feature type="transmembrane region" description="Helical" evidence="1">
    <location>
        <begin position="7"/>
        <end position="37"/>
    </location>
</feature>
<gene>
    <name evidence="2" type="ORF">P280DRAFT_300301</name>
</gene>
<evidence type="ECO:0000313" key="2">
    <source>
        <dbReference type="EMBL" id="KAF2641033.1"/>
    </source>
</evidence>
<protein>
    <submittedName>
        <fullName evidence="2">Uncharacterized protein</fullName>
    </submittedName>
</protein>
<dbReference type="EMBL" id="MU006783">
    <property type="protein sequence ID" value="KAF2641033.1"/>
    <property type="molecule type" value="Genomic_DNA"/>
</dbReference>
<name>A0A6A6S2Z2_9PLEO</name>
<organism evidence="2 3">
    <name type="scientific">Massarina eburnea CBS 473.64</name>
    <dbReference type="NCBI Taxonomy" id="1395130"/>
    <lineage>
        <taxon>Eukaryota</taxon>
        <taxon>Fungi</taxon>
        <taxon>Dikarya</taxon>
        <taxon>Ascomycota</taxon>
        <taxon>Pezizomycotina</taxon>
        <taxon>Dothideomycetes</taxon>
        <taxon>Pleosporomycetidae</taxon>
        <taxon>Pleosporales</taxon>
        <taxon>Massarineae</taxon>
        <taxon>Massarinaceae</taxon>
        <taxon>Massarina</taxon>
    </lineage>
</organism>
<reference evidence="2" key="1">
    <citation type="journal article" date="2020" name="Stud. Mycol.">
        <title>101 Dothideomycetes genomes: a test case for predicting lifestyles and emergence of pathogens.</title>
        <authorList>
            <person name="Haridas S."/>
            <person name="Albert R."/>
            <person name="Binder M."/>
            <person name="Bloem J."/>
            <person name="Labutti K."/>
            <person name="Salamov A."/>
            <person name="Andreopoulos B."/>
            <person name="Baker S."/>
            <person name="Barry K."/>
            <person name="Bills G."/>
            <person name="Bluhm B."/>
            <person name="Cannon C."/>
            <person name="Castanera R."/>
            <person name="Culley D."/>
            <person name="Daum C."/>
            <person name="Ezra D."/>
            <person name="Gonzalez J."/>
            <person name="Henrissat B."/>
            <person name="Kuo A."/>
            <person name="Liang C."/>
            <person name="Lipzen A."/>
            <person name="Lutzoni F."/>
            <person name="Magnuson J."/>
            <person name="Mondo S."/>
            <person name="Nolan M."/>
            <person name="Ohm R."/>
            <person name="Pangilinan J."/>
            <person name="Park H.-J."/>
            <person name="Ramirez L."/>
            <person name="Alfaro M."/>
            <person name="Sun H."/>
            <person name="Tritt A."/>
            <person name="Yoshinaga Y."/>
            <person name="Zwiers L.-H."/>
            <person name="Turgeon B."/>
            <person name="Goodwin S."/>
            <person name="Spatafora J."/>
            <person name="Crous P."/>
            <person name="Grigoriev I."/>
        </authorList>
    </citation>
    <scope>NUCLEOTIDE SEQUENCE</scope>
    <source>
        <strain evidence="2">CBS 473.64</strain>
    </source>
</reference>
<dbReference type="AlphaFoldDB" id="A0A6A6S2Z2"/>
<keyword evidence="1" id="KW-0812">Transmembrane</keyword>
<evidence type="ECO:0000256" key="1">
    <source>
        <dbReference type="SAM" id="Phobius"/>
    </source>
</evidence>
<accession>A0A6A6S2Z2</accession>
<keyword evidence="1" id="KW-0472">Membrane</keyword>
<sequence length="83" mass="9314">MFVLICFYFLGVSVFVCLFCFVLFCFITVVVVVVVIIIVAGGYAASLGMVVCRCTMVSYCIAARTAPRYATREPNLLNYHVYY</sequence>
<evidence type="ECO:0000313" key="3">
    <source>
        <dbReference type="Proteomes" id="UP000799753"/>
    </source>
</evidence>
<keyword evidence="3" id="KW-1185">Reference proteome</keyword>